<feature type="non-terminal residue" evidence="5">
    <location>
        <position position="1"/>
    </location>
</feature>
<dbReference type="SUPFAM" id="SSF55874">
    <property type="entry name" value="ATPase domain of HSP90 chaperone/DNA topoisomerase II/histidine kinase"/>
    <property type="match status" value="1"/>
</dbReference>
<dbReference type="Pfam" id="PF02518">
    <property type="entry name" value="HATPase_c"/>
    <property type="match status" value="1"/>
</dbReference>
<dbReference type="eggNOG" id="COG2205">
    <property type="taxonomic scope" value="Bacteria"/>
</dbReference>
<evidence type="ECO:0000313" key="5">
    <source>
        <dbReference type="EMBL" id="EGD06798.1"/>
    </source>
</evidence>
<dbReference type="PROSITE" id="PS50109">
    <property type="entry name" value="HIS_KIN"/>
    <property type="match status" value="1"/>
</dbReference>
<organism evidence="5 6">
    <name type="scientific">Xanthomonas vesicatoria ATCC 35937</name>
    <dbReference type="NCBI Taxonomy" id="925775"/>
    <lineage>
        <taxon>Bacteria</taxon>
        <taxon>Pseudomonadati</taxon>
        <taxon>Pseudomonadota</taxon>
        <taxon>Gammaproteobacteria</taxon>
        <taxon>Lysobacterales</taxon>
        <taxon>Lysobacteraceae</taxon>
        <taxon>Xanthomonas</taxon>
    </lineage>
</organism>
<gene>
    <name evidence="5" type="ORF">XVE_5023</name>
</gene>
<dbReference type="InterPro" id="IPR003594">
    <property type="entry name" value="HATPase_dom"/>
</dbReference>
<comment type="caution">
    <text evidence="5">The sequence shown here is derived from an EMBL/GenBank/DDBJ whole genome shotgun (WGS) entry which is preliminary data.</text>
</comment>
<dbReference type="InterPro" id="IPR005467">
    <property type="entry name" value="His_kinase_dom"/>
</dbReference>
<keyword evidence="1 2" id="KW-0597">Phosphoprotein</keyword>
<keyword evidence="5" id="KW-0238">DNA-binding</keyword>
<accession>F0BL51</accession>
<evidence type="ECO:0000256" key="1">
    <source>
        <dbReference type="ARBA" id="ARBA00022553"/>
    </source>
</evidence>
<dbReference type="Pfam" id="PF00072">
    <property type="entry name" value="Response_reg"/>
    <property type="match status" value="1"/>
</dbReference>
<evidence type="ECO:0000259" key="4">
    <source>
        <dbReference type="PROSITE" id="PS50110"/>
    </source>
</evidence>
<evidence type="ECO:0000259" key="3">
    <source>
        <dbReference type="PROSITE" id="PS50109"/>
    </source>
</evidence>
<dbReference type="CDD" id="cd17546">
    <property type="entry name" value="REC_hyHK_CKI1_RcsC-like"/>
    <property type="match status" value="1"/>
</dbReference>
<dbReference type="Gene3D" id="3.30.565.10">
    <property type="entry name" value="Histidine kinase-like ATPase, C-terminal domain"/>
    <property type="match status" value="1"/>
</dbReference>
<dbReference type="SUPFAM" id="SSF52172">
    <property type="entry name" value="CheY-like"/>
    <property type="match status" value="1"/>
</dbReference>
<dbReference type="InterPro" id="IPR011006">
    <property type="entry name" value="CheY-like_superfamily"/>
</dbReference>
<name>F0BL51_9XANT</name>
<dbReference type="PANTHER" id="PTHR45339:SF5">
    <property type="entry name" value="HISTIDINE KINASE"/>
    <property type="match status" value="1"/>
</dbReference>
<feature type="domain" description="Response regulatory" evidence="4">
    <location>
        <begin position="62"/>
        <end position="176"/>
    </location>
</feature>
<protein>
    <submittedName>
        <fullName evidence="5">Response regulator with CheY-like receiver domain and winged-helix DNA-binding domain</fullName>
    </submittedName>
</protein>
<sequence>GSGLGLAICQELALAMGGHIEVISRLGAGTKFVVDLPLRWVASDAPLGGEAGRAGAAVAPQCILLVEDDPTIAEVIVGLLRAQGHSVVHAPHGLAALTEAADNTFDLALLDLDLPGLDGFALARQLRVFGNRMPLIAVTARADEAAEPNAREAGFDCFLRKPLTGEMLADTIAEALRNTR</sequence>
<dbReference type="SMART" id="SM00448">
    <property type="entry name" value="REC"/>
    <property type="match status" value="1"/>
</dbReference>
<dbReference type="Proteomes" id="UP000003299">
    <property type="component" value="Unassembled WGS sequence"/>
</dbReference>
<feature type="domain" description="Histidine kinase" evidence="3">
    <location>
        <begin position="1"/>
        <end position="40"/>
    </location>
</feature>
<dbReference type="EMBL" id="AEQV01000287">
    <property type="protein sequence ID" value="EGD06798.1"/>
    <property type="molecule type" value="Genomic_DNA"/>
</dbReference>
<dbReference type="eggNOG" id="COG0784">
    <property type="taxonomic scope" value="Bacteria"/>
</dbReference>
<dbReference type="InterPro" id="IPR036890">
    <property type="entry name" value="HATPase_C_sf"/>
</dbReference>
<dbReference type="PROSITE" id="PS50110">
    <property type="entry name" value="RESPONSE_REGULATORY"/>
    <property type="match status" value="1"/>
</dbReference>
<feature type="modified residue" description="4-aspartylphosphate" evidence="2">
    <location>
        <position position="111"/>
    </location>
</feature>
<reference evidence="5 6" key="1">
    <citation type="journal article" date="2011" name="BMC Genomics">
        <title>Comparative genomics reveals diversity among xanthomonads infecting tomato and pepper.</title>
        <authorList>
            <person name="Potnis N."/>
            <person name="Krasileva K."/>
            <person name="Chow V."/>
            <person name="Almeida N.F."/>
            <person name="Patil P.B."/>
            <person name="Ryan R.P."/>
            <person name="Sharlach M."/>
            <person name="Behlau F."/>
            <person name="Dow J.M."/>
            <person name="Momol M.T."/>
            <person name="White F.F."/>
            <person name="Preston J.F."/>
            <person name="Vinatzer B.A."/>
            <person name="Koebnik R."/>
            <person name="Setubal J.C."/>
            <person name="Norman D.J."/>
            <person name="Staskawicz B.J."/>
            <person name="Jones J.B."/>
        </authorList>
    </citation>
    <scope>NUCLEOTIDE SEQUENCE [LARGE SCALE GENOMIC DNA]</scope>
    <source>
        <strain evidence="5 6">ATCC 35937</strain>
    </source>
</reference>
<dbReference type="Gene3D" id="3.40.50.2300">
    <property type="match status" value="1"/>
</dbReference>
<proteinExistence type="predicted"/>
<dbReference type="AlphaFoldDB" id="F0BL51"/>
<dbReference type="FunFam" id="3.40.50.2300:FF:000323">
    <property type="entry name" value="Hybrid sensor histidine kinase/response regulator"/>
    <property type="match status" value="1"/>
</dbReference>
<evidence type="ECO:0000256" key="2">
    <source>
        <dbReference type="PROSITE-ProRule" id="PRU00169"/>
    </source>
</evidence>
<evidence type="ECO:0000313" key="6">
    <source>
        <dbReference type="Proteomes" id="UP000003299"/>
    </source>
</evidence>
<dbReference type="GO" id="GO:0000160">
    <property type="term" value="P:phosphorelay signal transduction system"/>
    <property type="evidence" value="ECO:0007669"/>
    <property type="project" value="InterPro"/>
</dbReference>
<dbReference type="PANTHER" id="PTHR45339">
    <property type="entry name" value="HYBRID SIGNAL TRANSDUCTION HISTIDINE KINASE J"/>
    <property type="match status" value="1"/>
</dbReference>
<dbReference type="RefSeq" id="WP_005998327.1">
    <property type="nucleotide sequence ID" value="NZ_AEQV01000287.1"/>
</dbReference>
<dbReference type="InterPro" id="IPR001789">
    <property type="entry name" value="Sig_transdc_resp-reg_receiver"/>
</dbReference>
<dbReference type="GO" id="GO:0003677">
    <property type="term" value="F:DNA binding"/>
    <property type="evidence" value="ECO:0007669"/>
    <property type="project" value="UniProtKB-KW"/>
</dbReference>